<sequence>MCEWRSTPAFIDSAFFFQEMRAKKAGDVRMNPAKYRKSSLRFFFINLLSTSSRLYGAGKSWIRAGLLNKFPQSAIKLTMKL</sequence>
<protein>
    <submittedName>
        <fullName evidence="1">Uncharacterized protein</fullName>
    </submittedName>
</protein>
<gene>
    <name evidence="1" type="ORF">NQ317_004963</name>
</gene>
<name>A0ABQ9K3P6_9CUCU</name>
<dbReference type="Proteomes" id="UP001162164">
    <property type="component" value="Unassembled WGS sequence"/>
</dbReference>
<organism evidence="1 2">
    <name type="scientific">Molorchus minor</name>
    <dbReference type="NCBI Taxonomy" id="1323400"/>
    <lineage>
        <taxon>Eukaryota</taxon>
        <taxon>Metazoa</taxon>
        <taxon>Ecdysozoa</taxon>
        <taxon>Arthropoda</taxon>
        <taxon>Hexapoda</taxon>
        <taxon>Insecta</taxon>
        <taxon>Pterygota</taxon>
        <taxon>Neoptera</taxon>
        <taxon>Endopterygota</taxon>
        <taxon>Coleoptera</taxon>
        <taxon>Polyphaga</taxon>
        <taxon>Cucujiformia</taxon>
        <taxon>Chrysomeloidea</taxon>
        <taxon>Cerambycidae</taxon>
        <taxon>Lamiinae</taxon>
        <taxon>Monochamini</taxon>
        <taxon>Molorchus</taxon>
    </lineage>
</organism>
<keyword evidence="2" id="KW-1185">Reference proteome</keyword>
<evidence type="ECO:0000313" key="1">
    <source>
        <dbReference type="EMBL" id="KAJ8984702.1"/>
    </source>
</evidence>
<proteinExistence type="predicted"/>
<accession>A0ABQ9K3P6</accession>
<reference evidence="1" key="1">
    <citation type="journal article" date="2023" name="Insect Mol. Biol.">
        <title>Genome sequencing provides insights into the evolution of gene families encoding plant cell wall-degrading enzymes in longhorned beetles.</title>
        <authorList>
            <person name="Shin N.R."/>
            <person name="Okamura Y."/>
            <person name="Kirsch R."/>
            <person name="Pauchet Y."/>
        </authorList>
    </citation>
    <scope>NUCLEOTIDE SEQUENCE</scope>
    <source>
        <strain evidence="1">MMC_N1</strain>
    </source>
</reference>
<dbReference type="EMBL" id="JAPWTJ010000028">
    <property type="protein sequence ID" value="KAJ8984702.1"/>
    <property type="molecule type" value="Genomic_DNA"/>
</dbReference>
<evidence type="ECO:0000313" key="2">
    <source>
        <dbReference type="Proteomes" id="UP001162164"/>
    </source>
</evidence>
<comment type="caution">
    <text evidence="1">The sequence shown here is derived from an EMBL/GenBank/DDBJ whole genome shotgun (WGS) entry which is preliminary data.</text>
</comment>